<feature type="domain" description="DUF4378" evidence="2">
    <location>
        <begin position="490"/>
        <end position="637"/>
    </location>
</feature>
<name>A0A8J5G7C0_ZINOF</name>
<reference evidence="3 4" key="1">
    <citation type="submission" date="2020-08" db="EMBL/GenBank/DDBJ databases">
        <title>Plant Genome Project.</title>
        <authorList>
            <person name="Zhang R.-G."/>
        </authorList>
    </citation>
    <scope>NUCLEOTIDE SEQUENCE [LARGE SCALE GENOMIC DNA]</scope>
    <source>
        <tissue evidence="3">Rhizome</tissue>
    </source>
</reference>
<keyword evidence="4" id="KW-1185">Reference proteome</keyword>
<evidence type="ECO:0000313" key="3">
    <source>
        <dbReference type="EMBL" id="KAG6497239.1"/>
    </source>
</evidence>
<sequence>MDGAGFQSGGWRRRKRGSRIGFGGSGRLVTSSLPKLGLDHPRDGSYFNVESDSTSSSGYRTEESSSSDKQADRGQISREMAEKLANAEDTKYCLPSMIEKLMHADDLHSAGIIRKKQRTICSWGLTKMDKGNTNPIQTSFMNLQKTKVNLVSRQHKCVGPIGFPVNEPLCGREQSSNYLEEQSFAGDNINSVRERTSCLFSQSLKEHSQFRLAKLQYTGKSFPRIHPSQVSMLKHNLKKDYKTGGDVLLPNQSANLQLSNRAQETRLRFIEFHSKGRGHLSVPSNMKKFVSKTRNSREVAKSVKKLVGQSVDVGTRTPGSLGLGSRYESNDDFRIFTKKLYSRHKNYYSYSRSFTRNGIMRNREKLQHKLPSYDLQVCEDGKVPELDLPGSAIAAVSDDGNLDDVDILLPNIRHMDEEARIDTHSIKNEDNISSHPEVLGQAQISKSNTEVTCDDNSEVLRLPNVDVENLRSLQQSEDLREFVNERVRDSYLLDIFLHPGACCAKKRKLFDANYLMECGTGTGLFEKLEKKYNTPVSWSSSERKLIFDLLISILAESLSDCVYLHPWTNSTRKIEPILCFQGTIENTVQLLNRKHRELCLGNAEEMVLDTKWLDLGNDIHEMGKDIAQMLQEELLDDLVSEFISCYDGFC</sequence>
<protein>
    <recommendedName>
        <fullName evidence="2">DUF4378 domain-containing protein</fullName>
    </recommendedName>
</protein>
<organism evidence="3 4">
    <name type="scientific">Zingiber officinale</name>
    <name type="common">Ginger</name>
    <name type="synonym">Amomum zingiber</name>
    <dbReference type="NCBI Taxonomy" id="94328"/>
    <lineage>
        <taxon>Eukaryota</taxon>
        <taxon>Viridiplantae</taxon>
        <taxon>Streptophyta</taxon>
        <taxon>Embryophyta</taxon>
        <taxon>Tracheophyta</taxon>
        <taxon>Spermatophyta</taxon>
        <taxon>Magnoliopsida</taxon>
        <taxon>Liliopsida</taxon>
        <taxon>Zingiberales</taxon>
        <taxon>Zingiberaceae</taxon>
        <taxon>Zingiber</taxon>
    </lineage>
</organism>
<evidence type="ECO:0000313" key="4">
    <source>
        <dbReference type="Proteomes" id="UP000734854"/>
    </source>
</evidence>
<evidence type="ECO:0000259" key="2">
    <source>
        <dbReference type="Pfam" id="PF14309"/>
    </source>
</evidence>
<gene>
    <name evidence="3" type="ORF">ZIOFF_045133</name>
</gene>
<evidence type="ECO:0000256" key="1">
    <source>
        <dbReference type="SAM" id="MobiDB-lite"/>
    </source>
</evidence>
<dbReference type="PANTHER" id="PTHR46836:SF8">
    <property type="entry name" value="AFADIN"/>
    <property type="match status" value="1"/>
</dbReference>
<dbReference type="OrthoDB" id="1925259at2759"/>
<dbReference type="Pfam" id="PF14309">
    <property type="entry name" value="DUF4378"/>
    <property type="match status" value="1"/>
</dbReference>
<accession>A0A8J5G7C0</accession>
<proteinExistence type="predicted"/>
<dbReference type="PANTHER" id="PTHR46836">
    <property type="entry name" value="AFADIN"/>
    <property type="match status" value="1"/>
</dbReference>
<dbReference type="AlphaFoldDB" id="A0A8J5G7C0"/>
<comment type="caution">
    <text evidence="3">The sequence shown here is derived from an EMBL/GenBank/DDBJ whole genome shotgun (WGS) entry which is preliminary data.</text>
</comment>
<dbReference type="Proteomes" id="UP000734854">
    <property type="component" value="Unassembled WGS sequence"/>
</dbReference>
<feature type="region of interest" description="Disordered" evidence="1">
    <location>
        <begin position="1"/>
        <end position="75"/>
    </location>
</feature>
<dbReference type="InterPro" id="IPR025486">
    <property type="entry name" value="DUF4378"/>
</dbReference>
<dbReference type="EMBL" id="JACMSC010000012">
    <property type="protein sequence ID" value="KAG6497239.1"/>
    <property type="molecule type" value="Genomic_DNA"/>
</dbReference>